<organism evidence="1 2">
    <name type="scientific">Rhabdobacter roseus</name>
    <dbReference type="NCBI Taxonomy" id="1655419"/>
    <lineage>
        <taxon>Bacteria</taxon>
        <taxon>Pseudomonadati</taxon>
        <taxon>Bacteroidota</taxon>
        <taxon>Cytophagia</taxon>
        <taxon>Cytophagales</taxon>
        <taxon>Cytophagaceae</taxon>
        <taxon>Rhabdobacter</taxon>
    </lineage>
</organism>
<proteinExistence type="predicted"/>
<accession>A0A840TNK9</accession>
<reference evidence="1 2" key="1">
    <citation type="submission" date="2020-08" db="EMBL/GenBank/DDBJ databases">
        <title>Genomic Encyclopedia of Type Strains, Phase IV (KMG-IV): sequencing the most valuable type-strain genomes for metagenomic binning, comparative biology and taxonomic classification.</title>
        <authorList>
            <person name="Goeker M."/>
        </authorList>
    </citation>
    <scope>NUCLEOTIDE SEQUENCE [LARGE SCALE GENOMIC DNA]</scope>
    <source>
        <strain evidence="1 2">DSM 105074</strain>
    </source>
</reference>
<sequence>MLNVAVGRTDSQARKYQRRYFVSTSFGYKGWTTLIKLHATTKKLRTKMIRDDGEVVVGPYTLKRK</sequence>
<name>A0A840TNK9_9BACT</name>
<dbReference type="Proteomes" id="UP000557307">
    <property type="component" value="Unassembled WGS sequence"/>
</dbReference>
<protein>
    <submittedName>
        <fullName evidence="1">Uncharacterized protein</fullName>
    </submittedName>
</protein>
<gene>
    <name evidence="1" type="ORF">HNQ92_003448</name>
</gene>
<dbReference type="EMBL" id="JACHGF010000005">
    <property type="protein sequence ID" value="MBB5285291.1"/>
    <property type="molecule type" value="Genomic_DNA"/>
</dbReference>
<dbReference type="AlphaFoldDB" id="A0A840TNK9"/>
<evidence type="ECO:0000313" key="2">
    <source>
        <dbReference type="Proteomes" id="UP000557307"/>
    </source>
</evidence>
<keyword evidence="2" id="KW-1185">Reference proteome</keyword>
<evidence type="ECO:0000313" key="1">
    <source>
        <dbReference type="EMBL" id="MBB5285291.1"/>
    </source>
</evidence>
<dbReference type="RefSeq" id="WP_184175302.1">
    <property type="nucleotide sequence ID" value="NZ_JACHGF010000005.1"/>
</dbReference>
<comment type="caution">
    <text evidence="1">The sequence shown here is derived from an EMBL/GenBank/DDBJ whole genome shotgun (WGS) entry which is preliminary data.</text>
</comment>